<gene>
    <name evidence="1" type="ORF">I4F81_006278</name>
</gene>
<protein>
    <submittedName>
        <fullName evidence="1">Uncharacterized protein</fullName>
    </submittedName>
</protein>
<evidence type="ECO:0000313" key="2">
    <source>
        <dbReference type="Proteomes" id="UP000798662"/>
    </source>
</evidence>
<dbReference type="Proteomes" id="UP000798662">
    <property type="component" value="Chromosome 2"/>
</dbReference>
<evidence type="ECO:0000313" key="1">
    <source>
        <dbReference type="EMBL" id="KAK1863724.1"/>
    </source>
</evidence>
<name>A0ACC3C199_PYRYE</name>
<sequence length="174" mass="19021">MSGLRRIRPPPTARLKVRQSYTKSVRCSALYVRASGGGGKTETVRQFINLKDDSDVVPPQAQRLASESQIYALNFNGICAVEPAMKDVFMKGSSAYLPLFLHMLYLERADFNSCSWAAFCTACVEAHDVGALSSSAAVKEVKELLAYRRGHPGAPVLLVVDELLKCNNLKTPKG</sequence>
<reference evidence="1" key="1">
    <citation type="submission" date="2019-11" db="EMBL/GenBank/DDBJ databases">
        <title>Nori genome reveals adaptations in red seaweeds to the harsh intertidal environment.</title>
        <authorList>
            <person name="Wang D."/>
            <person name="Mao Y."/>
        </authorList>
    </citation>
    <scope>NUCLEOTIDE SEQUENCE</scope>
    <source>
        <tissue evidence="1">Gametophyte</tissue>
    </source>
</reference>
<dbReference type="EMBL" id="CM020619">
    <property type="protein sequence ID" value="KAK1863724.1"/>
    <property type="molecule type" value="Genomic_DNA"/>
</dbReference>
<accession>A0ACC3C199</accession>
<organism evidence="1 2">
    <name type="scientific">Pyropia yezoensis</name>
    <name type="common">Susabi-nori</name>
    <name type="synonym">Porphyra yezoensis</name>
    <dbReference type="NCBI Taxonomy" id="2788"/>
    <lineage>
        <taxon>Eukaryota</taxon>
        <taxon>Rhodophyta</taxon>
        <taxon>Bangiophyceae</taxon>
        <taxon>Bangiales</taxon>
        <taxon>Bangiaceae</taxon>
        <taxon>Pyropia</taxon>
    </lineage>
</organism>
<comment type="caution">
    <text evidence="1">The sequence shown here is derived from an EMBL/GenBank/DDBJ whole genome shotgun (WGS) entry which is preliminary data.</text>
</comment>
<proteinExistence type="predicted"/>
<keyword evidence="2" id="KW-1185">Reference proteome</keyword>